<dbReference type="OrthoDB" id="7875217at2"/>
<dbReference type="RefSeq" id="WP_133851455.1">
    <property type="nucleotide sequence ID" value="NZ_SNXZ01000004.1"/>
</dbReference>
<sequence length="261" mass="29104">MAALLDPERGTLPDGYVTGTGPDDWPAFFDLVRTRGWDAEPGHYEEVHHVRPVPGMELNFFRRDGEGITFDVDLREVRDQERLDVLCAVLADLGRAFGNDVRLVPEGGSDWELLRYDAGADRIVVPSVDVPSWAEFGDFLRAELPRADGLLVRLGPRQWQGLLDRVTEAGWAVDREDLDGVVRYELRAKPHLGLECYPGESDVLVAPILPEVTEESFAEFCVLLRAIGRAAGCDIEFVPEGGEAPMLRYRGWDESITAELV</sequence>
<accession>A0A4R6S895</accession>
<dbReference type="Proteomes" id="UP000295444">
    <property type="component" value="Unassembled WGS sequence"/>
</dbReference>
<name>A0A4R6S895_LABRH</name>
<keyword evidence="2" id="KW-1185">Reference proteome</keyword>
<protein>
    <submittedName>
        <fullName evidence="1">Uncharacterized protein</fullName>
    </submittedName>
</protein>
<dbReference type="EMBL" id="SNXZ01000004">
    <property type="protein sequence ID" value="TDP96050.1"/>
    <property type="molecule type" value="Genomic_DNA"/>
</dbReference>
<dbReference type="AlphaFoldDB" id="A0A4R6S895"/>
<gene>
    <name evidence="1" type="ORF">EV186_10430</name>
</gene>
<evidence type="ECO:0000313" key="1">
    <source>
        <dbReference type="EMBL" id="TDP96050.1"/>
    </source>
</evidence>
<reference evidence="1 2" key="1">
    <citation type="submission" date="2019-03" db="EMBL/GenBank/DDBJ databases">
        <title>Genomic Encyclopedia of Type Strains, Phase IV (KMG-IV): sequencing the most valuable type-strain genomes for metagenomic binning, comparative biology and taxonomic classification.</title>
        <authorList>
            <person name="Goeker M."/>
        </authorList>
    </citation>
    <scope>NUCLEOTIDE SEQUENCE [LARGE SCALE GENOMIC DNA]</scope>
    <source>
        <strain evidence="1 2">DSM 45361</strain>
    </source>
</reference>
<proteinExistence type="predicted"/>
<organism evidence="1 2">
    <name type="scientific">Labedaea rhizosphaerae</name>
    <dbReference type="NCBI Taxonomy" id="598644"/>
    <lineage>
        <taxon>Bacteria</taxon>
        <taxon>Bacillati</taxon>
        <taxon>Actinomycetota</taxon>
        <taxon>Actinomycetes</taxon>
        <taxon>Pseudonocardiales</taxon>
        <taxon>Pseudonocardiaceae</taxon>
        <taxon>Labedaea</taxon>
    </lineage>
</organism>
<comment type="caution">
    <text evidence="1">The sequence shown here is derived from an EMBL/GenBank/DDBJ whole genome shotgun (WGS) entry which is preliminary data.</text>
</comment>
<evidence type="ECO:0000313" key="2">
    <source>
        <dbReference type="Proteomes" id="UP000295444"/>
    </source>
</evidence>